<keyword evidence="1" id="KW-0175">Coiled coil</keyword>
<evidence type="ECO:0000256" key="1">
    <source>
        <dbReference type="SAM" id="Coils"/>
    </source>
</evidence>
<name>A0ABV9JP43_9GAMM</name>
<dbReference type="EMBL" id="JBHSGB010000012">
    <property type="protein sequence ID" value="MFC4656021.1"/>
    <property type="molecule type" value="Genomic_DNA"/>
</dbReference>
<sequence>MISTALSALNSLASYQLQPKSTSMQPEQQNTGTESVKVTLSNGVRDPDYSYQRLLNQANAAANQKQQAQAAEAEPQESQNAIDSDQLEKMLQQVLDNKTGLDRKKLEELQEKIDALMNKEGELSDAEQKQLELLQQQKEAIIKQAAEKLAAEQN</sequence>
<protein>
    <submittedName>
        <fullName evidence="3">Uncharacterized protein</fullName>
    </submittedName>
</protein>
<comment type="caution">
    <text evidence="3">The sequence shown here is derived from an EMBL/GenBank/DDBJ whole genome shotgun (WGS) entry which is preliminary data.</text>
</comment>
<evidence type="ECO:0000313" key="3">
    <source>
        <dbReference type="EMBL" id="MFC4656021.1"/>
    </source>
</evidence>
<accession>A0ABV9JP43</accession>
<organism evidence="3 4">
    <name type="scientific">Rheinheimera marina</name>
    <dbReference type="NCBI Taxonomy" id="1774958"/>
    <lineage>
        <taxon>Bacteria</taxon>
        <taxon>Pseudomonadati</taxon>
        <taxon>Pseudomonadota</taxon>
        <taxon>Gammaproteobacteria</taxon>
        <taxon>Chromatiales</taxon>
        <taxon>Chromatiaceae</taxon>
        <taxon>Rheinheimera</taxon>
    </lineage>
</organism>
<feature type="compositionally biased region" description="Polar residues" evidence="2">
    <location>
        <begin position="18"/>
        <end position="42"/>
    </location>
</feature>
<feature type="compositionally biased region" description="Low complexity" evidence="2">
    <location>
        <begin position="60"/>
        <end position="81"/>
    </location>
</feature>
<dbReference type="Proteomes" id="UP001595962">
    <property type="component" value="Unassembled WGS sequence"/>
</dbReference>
<feature type="region of interest" description="Disordered" evidence="2">
    <location>
        <begin position="60"/>
        <end position="87"/>
    </location>
</feature>
<evidence type="ECO:0000313" key="4">
    <source>
        <dbReference type="Proteomes" id="UP001595962"/>
    </source>
</evidence>
<feature type="coiled-coil region" evidence="1">
    <location>
        <begin position="106"/>
        <end position="151"/>
    </location>
</feature>
<gene>
    <name evidence="3" type="ORF">ACFO3I_13485</name>
</gene>
<dbReference type="RefSeq" id="WP_377334705.1">
    <property type="nucleotide sequence ID" value="NZ_JBHSGB010000012.1"/>
</dbReference>
<keyword evidence="4" id="KW-1185">Reference proteome</keyword>
<proteinExistence type="predicted"/>
<evidence type="ECO:0000256" key="2">
    <source>
        <dbReference type="SAM" id="MobiDB-lite"/>
    </source>
</evidence>
<feature type="region of interest" description="Disordered" evidence="2">
    <location>
        <begin position="18"/>
        <end position="44"/>
    </location>
</feature>
<reference evidence="4" key="1">
    <citation type="journal article" date="2019" name="Int. J. Syst. Evol. Microbiol.">
        <title>The Global Catalogue of Microorganisms (GCM) 10K type strain sequencing project: providing services to taxonomists for standard genome sequencing and annotation.</title>
        <authorList>
            <consortium name="The Broad Institute Genomics Platform"/>
            <consortium name="The Broad Institute Genome Sequencing Center for Infectious Disease"/>
            <person name="Wu L."/>
            <person name="Ma J."/>
        </authorList>
    </citation>
    <scope>NUCLEOTIDE SEQUENCE [LARGE SCALE GENOMIC DNA]</scope>
    <source>
        <strain evidence="4">DT28</strain>
    </source>
</reference>